<evidence type="ECO:0000313" key="5">
    <source>
        <dbReference type="Proteomes" id="UP000664654"/>
    </source>
</evidence>
<keyword evidence="1 2" id="KW-0472">Membrane</keyword>
<gene>
    <name evidence="4" type="ORF">J0A66_19680</name>
</gene>
<keyword evidence="1" id="KW-0378">Hydrolase</keyword>
<sequence length="175" mass="18884">MSLRDRVISTSVESSADPVELLSLKNPVHFLALGFGSGLAPKAPGTFGTLAALPLVWLLIQPGLWFYLCLTLIACLAGAWICGHAARDMGVHDHAAIVWDEVAGMLLTMFAVPLNWSTLLVGFVLFRLLDILKPWPISYLDKHVHGGVGIMADDILAGILACVGMHLLLEMGWLT</sequence>
<dbReference type="GO" id="GO:0009395">
    <property type="term" value="P:phospholipid catabolic process"/>
    <property type="evidence" value="ECO:0007669"/>
    <property type="project" value="UniProtKB-KW"/>
</dbReference>
<keyword evidence="1 2" id="KW-0812">Transmembrane</keyword>
<dbReference type="GO" id="GO:0005886">
    <property type="term" value="C:plasma membrane"/>
    <property type="evidence" value="ECO:0007669"/>
    <property type="project" value="UniProtKB-SubCell"/>
</dbReference>
<dbReference type="EMBL" id="JAFKCV010000018">
    <property type="protein sequence ID" value="MBN7827460.1"/>
    <property type="molecule type" value="Genomic_DNA"/>
</dbReference>
<dbReference type="RefSeq" id="WP_206575571.1">
    <property type="nucleotide sequence ID" value="NZ_JAFKCV010000018.1"/>
</dbReference>
<comment type="caution">
    <text evidence="4">The sequence shown here is derived from an EMBL/GenBank/DDBJ whole genome shotgun (WGS) entry which is preliminary data.</text>
</comment>
<dbReference type="InterPro" id="IPR036681">
    <property type="entry name" value="PgpA-like_sf"/>
</dbReference>
<feature type="transmembrane region" description="Helical" evidence="2">
    <location>
        <begin position="102"/>
        <end position="126"/>
    </location>
</feature>
<keyword evidence="1" id="KW-1003">Cell membrane</keyword>
<protein>
    <recommendedName>
        <fullName evidence="1">Phosphatidylglycerophosphatase A</fullName>
        <ecNumber evidence="1">3.1.3.27</ecNumber>
    </recommendedName>
    <alternativeName>
        <fullName evidence="1">Phosphatidylglycerolphosphate phosphatase A</fullName>
    </alternativeName>
</protein>
<keyword evidence="1" id="KW-0460">Magnesium</keyword>
<dbReference type="PANTHER" id="PTHR36305:SF1">
    <property type="entry name" value="PHOSPHATIDYLGLYCEROPHOSPHATASE A"/>
    <property type="match status" value="1"/>
</dbReference>
<dbReference type="CDD" id="cd06971">
    <property type="entry name" value="PgpA"/>
    <property type="match status" value="1"/>
</dbReference>
<dbReference type="Proteomes" id="UP000664654">
    <property type="component" value="Unassembled WGS sequence"/>
</dbReference>
<evidence type="ECO:0000256" key="1">
    <source>
        <dbReference type="PIRNR" id="PIRNR006162"/>
    </source>
</evidence>
<dbReference type="SUPFAM" id="SSF101307">
    <property type="entry name" value="YutG-like"/>
    <property type="match status" value="1"/>
</dbReference>
<comment type="subcellular location">
    <subcellularLocation>
        <location evidence="1">Cell inner membrane</location>
        <topology evidence="1">Multi-pass membrane protein</topology>
    </subcellularLocation>
</comment>
<keyword evidence="5" id="KW-1185">Reference proteome</keyword>
<dbReference type="Pfam" id="PF04608">
    <property type="entry name" value="PgpA"/>
    <property type="match status" value="1"/>
</dbReference>
<keyword evidence="1" id="KW-0442">Lipid degradation</keyword>
<keyword evidence="1" id="KW-1208">Phospholipid metabolism</keyword>
<comment type="pathway">
    <text evidence="1">Phospholipid metabolism; phosphatidylglycerol biosynthesis; phosphatidylglycerol from CDP-diacylglycerol: step 2/2.</text>
</comment>
<feature type="transmembrane region" description="Helical" evidence="2">
    <location>
        <begin position="64"/>
        <end position="82"/>
    </location>
</feature>
<keyword evidence="1" id="KW-0595">Phospholipid degradation</keyword>
<dbReference type="EC" id="3.1.3.27" evidence="1"/>
<organism evidence="4 5">
    <name type="scientific">Bowmanella dokdonensis</name>
    <dbReference type="NCBI Taxonomy" id="751969"/>
    <lineage>
        <taxon>Bacteria</taxon>
        <taxon>Pseudomonadati</taxon>
        <taxon>Pseudomonadota</taxon>
        <taxon>Gammaproteobacteria</taxon>
        <taxon>Alteromonadales</taxon>
        <taxon>Alteromonadaceae</taxon>
        <taxon>Bowmanella</taxon>
    </lineage>
</organism>
<feature type="transmembrane region" description="Helical" evidence="2">
    <location>
        <begin position="146"/>
        <end position="169"/>
    </location>
</feature>
<dbReference type="InterPro" id="IPR026037">
    <property type="entry name" value="PgpA"/>
</dbReference>
<keyword evidence="2" id="KW-1133">Transmembrane helix</keyword>
<comment type="function">
    <text evidence="1">Lipid phosphatase which dephosphorylates phosphatidylglycerophosphate (PGP) to phosphatidylglycerol (PG).</text>
</comment>
<dbReference type="PANTHER" id="PTHR36305">
    <property type="entry name" value="PHOSPHATIDYLGLYCEROPHOSPHATASE A"/>
    <property type="match status" value="1"/>
</dbReference>
<reference evidence="4" key="1">
    <citation type="submission" date="2021-03" db="EMBL/GenBank/DDBJ databases">
        <title>novel species isolated from a fishpond in China.</title>
        <authorList>
            <person name="Lu H."/>
            <person name="Cai Z."/>
        </authorList>
    </citation>
    <scope>NUCLEOTIDE SEQUENCE</scope>
    <source>
        <strain evidence="4">JCM 30855</strain>
    </source>
</reference>
<dbReference type="GO" id="GO:0046872">
    <property type="term" value="F:metal ion binding"/>
    <property type="evidence" value="ECO:0007669"/>
    <property type="project" value="UniProtKB-KW"/>
</dbReference>
<dbReference type="PIRSF" id="PIRSF006162">
    <property type="entry name" value="PgpA"/>
    <property type="match status" value="1"/>
</dbReference>
<keyword evidence="1" id="KW-0479">Metal-binding</keyword>
<name>A0A939IQZ9_9ALTE</name>
<keyword evidence="1" id="KW-0443">Lipid metabolism</keyword>
<accession>A0A939IQZ9</accession>
<evidence type="ECO:0000259" key="3">
    <source>
        <dbReference type="Pfam" id="PF04608"/>
    </source>
</evidence>
<dbReference type="GO" id="GO:0008962">
    <property type="term" value="F:phosphatidylglycerophosphatase activity"/>
    <property type="evidence" value="ECO:0007669"/>
    <property type="project" value="UniProtKB-EC"/>
</dbReference>
<dbReference type="AlphaFoldDB" id="A0A939IQZ9"/>
<keyword evidence="1" id="KW-0997">Cell inner membrane</keyword>
<feature type="domain" description="YutG/PgpA" evidence="3">
    <location>
        <begin position="31"/>
        <end position="168"/>
    </location>
</feature>
<dbReference type="InterPro" id="IPR007686">
    <property type="entry name" value="YutG/PgpA"/>
</dbReference>
<proteinExistence type="predicted"/>
<evidence type="ECO:0000256" key="2">
    <source>
        <dbReference type="SAM" id="Phobius"/>
    </source>
</evidence>
<evidence type="ECO:0000313" key="4">
    <source>
        <dbReference type="EMBL" id="MBN7827460.1"/>
    </source>
</evidence>
<comment type="cofactor">
    <cofactor evidence="1">
        <name>Mg(2+)</name>
        <dbReference type="ChEBI" id="CHEBI:18420"/>
    </cofactor>
</comment>
<comment type="catalytic activity">
    <reaction evidence="1">
        <text>a 1,2-diacyl-sn-glycero-3-phospho-(1'-sn-glycero-3'-phosphate) + H2O = a 1,2-diacyl-sn-glycero-3-phospho-(1'-sn-glycerol) + phosphate</text>
        <dbReference type="Rhea" id="RHEA:33751"/>
        <dbReference type="ChEBI" id="CHEBI:15377"/>
        <dbReference type="ChEBI" id="CHEBI:43474"/>
        <dbReference type="ChEBI" id="CHEBI:60110"/>
        <dbReference type="ChEBI" id="CHEBI:64716"/>
        <dbReference type="EC" id="3.1.3.27"/>
    </reaction>
</comment>